<evidence type="ECO:0000256" key="1">
    <source>
        <dbReference type="ARBA" id="ARBA00044755"/>
    </source>
</evidence>
<dbReference type="AlphaFoldDB" id="A0A2M6WQV9"/>
<reference evidence="3" key="1">
    <citation type="submission" date="2017-09" db="EMBL/GenBank/DDBJ databases">
        <title>Depth-based differentiation of microbial function through sediment-hosted aquifers and enrichment of novel symbionts in the deep terrestrial subsurface.</title>
        <authorList>
            <person name="Probst A.J."/>
            <person name="Ladd B."/>
            <person name="Jarett J.K."/>
            <person name="Geller-Mcgrath D.E."/>
            <person name="Sieber C.M.K."/>
            <person name="Emerson J.B."/>
            <person name="Anantharaman K."/>
            <person name="Thomas B.C."/>
            <person name="Malmstrom R."/>
            <person name="Stieglmeier M."/>
            <person name="Klingl A."/>
            <person name="Woyke T."/>
            <person name="Ryan C.M."/>
            <person name="Banfield J.F."/>
        </authorList>
    </citation>
    <scope>NUCLEOTIDE SEQUENCE [LARGE SCALE GENOMIC DNA]</scope>
</reference>
<evidence type="ECO:0000313" key="2">
    <source>
        <dbReference type="EMBL" id="PIT95116.1"/>
    </source>
</evidence>
<name>A0A2M6WQV9_9BACT</name>
<dbReference type="PANTHER" id="PTHR35024">
    <property type="entry name" value="HYPOTHETICAL CYTOSOLIC PROTEIN"/>
    <property type="match status" value="1"/>
</dbReference>
<gene>
    <name evidence="2" type="ORF">COT96_01920</name>
</gene>
<dbReference type="Pfam" id="PF04519">
    <property type="entry name" value="Bactofilin"/>
    <property type="match status" value="1"/>
</dbReference>
<sequence>MFNKPTQEKGFKEVETIIGPSVKVKGDFNGLGNVIVEGIVEGSLKTNGSLRIGDKAKVTASIEAKEAKIGGEVKGNVKVKGYLDITATAKIFGDLEAASLSIERGAMLNGKCTMAASSEESRKTSKLAAD</sequence>
<dbReference type="Proteomes" id="UP000228964">
    <property type="component" value="Unassembled WGS sequence"/>
</dbReference>
<proteinExistence type="inferred from homology"/>
<evidence type="ECO:0000313" key="3">
    <source>
        <dbReference type="Proteomes" id="UP000228964"/>
    </source>
</evidence>
<organism evidence="2 3">
    <name type="scientific">Candidatus Falkowbacteria bacterium CG10_big_fil_rev_8_21_14_0_10_38_22</name>
    <dbReference type="NCBI Taxonomy" id="1974564"/>
    <lineage>
        <taxon>Bacteria</taxon>
        <taxon>Candidatus Falkowiibacteriota</taxon>
    </lineage>
</organism>
<comment type="caution">
    <text evidence="2">The sequence shown here is derived from an EMBL/GenBank/DDBJ whole genome shotgun (WGS) entry which is preliminary data.</text>
</comment>
<dbReference type="EMBL" id="PFAO01000046">
    <property type="protein sequence ID" value="PIT95116.1"/>
    <property type="molecule type" value="Genomic_DNA"/>
</dbReference>
<comment type="similarity">
    <text evidence="1">Belongs to the bactofilin family.</text>
</comment>
<dbReference type="PANTHER" id="PTHR35024:SF4">
    <property type="entry name" value="POLYMER-FORMING CYTOSKELETAL PROTEIN"/>
    <property type="match status" value="1"/>
</dbReference>
<protein>
    <submittedName>
        <fullName evidence="2">Cell shape determination protein CcmA</fullName>
    </submittedName>
</protein>
<dbReference type="InterPro" id="IPR007607">
    <property type="entry name" value="BacA/B"/>
</dbReference>
<accession>A0A2M6WQV9</accession>